<accession>A0A3B7MSW6</accession>
<reference evidence="2 3" key="1">
    <citation type="submission" date="2018-09" db="EMBL/GenBank/DDBJ databases">
        <title>Genome sequencing of strain 6GH32-13.</title>
        <authorList>
            <person name="Weon H.-Y."/>
            <person name="Heo J."/>
            <person name="Kwon S.-W."/>
        </authorList>
    </citation>
    <scope>NUCLEOTIDE SEQUENCE [LARGE SCALE GENOMIC DNA]</scope>
    <source>
        <strain evidence="2 3">5GH32-13</strain>
    </source>
</reference>
<gene>
    <name evidence="2" type="ORF">D3H65_28060</name>
</gene>
<dbReference type="KEGG" id="pseg:D3H65_28060"/>
<name>A0A3B7MSW6_9BACT</name>
<keyword evidence="3" id="KW-1185">Reference proteome</keyword>
<evidence type="ECO:0000313" key="3">
    <source>
        <dbReference type="Proteomes" id="UP000263900"/>
    </source>
</evidence>
<feature type="region of interest" description="Disordered" evidence="1">
    <location>
        <begin position="111"/>
        <end position="154"/>
    </location>
</feature>
<dbReference type="Proteomes" id="UP000263900">
    <property type="component" value="Chromosome"/>
</dbReference>
<dbReference type="AlphaFoldDB" id="A0A3B7MSW6"/>
<evidence type="ECO:0000256" key="1">
    <source>
        <dbReference type="SAM" id="MobiDB-lite"/>
    </source>
</evidence>
<sequence>MGKVVLSKKEFAINEGAKIVFDASKTKIKIKKDGTVSITINGKLSNTTTDLQVGTVDNDPIKFDSCGVFNMDSTENFKDGKVKDIFLTLVPNPAPADPDIVLKSSSNDIVAKTDGEKGNHGSNFLSQPTPLRKSAPKKSALYAAPKKGKAKAKK</sequence>
<evidence type="ECO:0000313" key="2">
    <source>
        <dbReference type="EMBL" id="AXY77602.1"/>
    </source>
</evidence>
<dbReference type="RefSeq" id="WP_119053475.1">
    <property type="nucleotide sequence ID" value="NZ_CP032157.1"/>
</dbReference>
<protein>
    <submittedName>
        <fullName evidence="2">Uncharacterized protein</fullName>
    </submittedName>
</protein>
<organism evidence="2 3">
    <name type="scientific">Paraflavitalea soli</name>
    <dbReference type="NCBI Taxonomy" id="2315862"/>
    <lineage>
        <taxon>Bacteria</taxon>
        <taxon>Pseudomonadati</taxon>
        <taxon>Bacteroidota</taxon>
        <taxon>Chitinophagia</taxon>
        <taxon>Chitinophagales</taxon>
        <taxon>Chitinophagaceae</taxon>
        <taxon>Paraflavitalea</taxon>
    </lineage>
</organism>
<proteinExistence type="predicted"/>
<feature type="compositionally biased region" description="Polar residues" evidence="1">
    <location>
        <begin position="120"/>
        <end position="129"/>
    </location>
</feature>
<dbReference type="EMBL" id="CP032157">
    <property type="protein sequence ID" value="AXY77602.1"/>
    <property type="molecule type" value="Genomic_DNA"/>
</dbReference>